<feature type="region of interest" description="Disordered" evidence="28">
    <location>
        <begin position="678"/>
        <end position="708"/>
    </location>
</feature>
<evidence type="ECO:0000259" key="30">
    <source>
        <dbReference type="PROSITE" id="PS50127"/>
    </source>
</evidence>
<dbReference type="InterPro" id="IPR011993">
    <property type="entry name" value="PH-like_dom_sf"/>
</dbReference>
<dbReference type="CDD" id="cd23799">
    <property type="entry name" value="UBCc_UBE2J"/>
    <property type="match status" value="2"/>
</dbReference>
<dbReference type="InterPro" id="IPR002659">
    <property type="entry name" value="Glyco_trans_31"/>
</dbReference>
<evidence type="ECO:0000256" key="24">
    <source>
        <dbReference type="ARBA" id="ARBA00023211"/>
    </source>
</evidence>
<evidence type="ECO:0000256" key="1">
    <source>
        <dbReference type="ARBA" id="ARBA00001936"/>
    </source>
</evidence>
<dbReference type="InterPro" id="IPR047150">
    <property type="entry name" value="SGT"/>
</dbReference>
<dbReference type="GO" id="GO:0005789">
    <property type="term" value="C:endoplasmic reticulum membrane"/>
    <property type="evidence" value="ECO:0007669"/>
    <property type="project" value="UniProtKB-SubCell"/>
</dbReference>
<evidence type="ECO:0000256" key="29">
    <source>
        <dbReference type="SAM" id="Phobius"/>
    </source>
</evidence>
<name>A0A2A6B5W3_PRIPA</name>
<feature type="compositionally biased region" description="Low complexity" evidence="28">
    <location>
        <begin position="1389"/>
        <end position="1402"/>
    </location>
</feature>
<keyword evidence="32" id="KW-1185">Reference proteome</keyword>
<keyword evidence="23" id="KW-0325">Glycoprotein</keyword>
<dbReference type="Proteomes" id="UP000005239">
    <property type="component" value="Unassembled WGS sequence"/>
</dbReference>
<evidence type="ECO:0000256" key="22">
    <source>
        <dbReference type="ARBA" id="ARBA00023136"/>
    </source>
</evidence>
<accession>A0A2A6B5W3</accession>
<evidence type="ECO:0000256" key="3">
    <source>
        <dbReference type="ARBA" id="ARBA00004586"/>
    </source>
</evidence>
<feature type="transmembrane region" description="Helical" evidence="29">
    <location>
        <begin position="762"/>
        <end position="780"/>
    </location>
</feature>
<dbReference type="Gene3D" id="2.30.29.30">
    <property type="entry name" value="Pleckstrin-homology domain (PH domain)/Phosphotyrosine-binding domain (PTB)"/>
    <property type="match status" value="1"/>
</dbReference>
<comment type="pathway">
    <text evidence="5">Glycan metabolism; heparan sulfate biosynthesis.</text>
</comment>
<dbReference type="Gene3D" id="1.20.5.420">
    <property type="entry name" value="Immunoglobulin FC, subunit C"/>
    <property type="match status" value="1"/>
</dbReference>
<evidence type="ECO:0000256" key="16">
    <source>
        <dbReference type="ARBA" id="ARBA00022803"/>
    </source>
</evidence>
<dbReference type="FunFam" id="3.10.110.10:FF:000023">
    <property type="entry name" value="Ubiquitin-conjugating enzyme E2 J2"/>
    <property type="match status" value="2"/>
</dbReference>
<dbReference type="InterPro" id="IPR012466">
    <property type="entry name" value="NECAP_PHear"/>
</dbReference>
<evidence type="ECO:0000256" key="17">
    <source>
        <dbReference type="ARBA" id="ARBA00022824"/>
    </source>
</evidence>
<evidence type="ECO:0000256" key="21">
    <source>
        <dbReference type="ARBA" id="ARBA00023034"/>
    </source>
</evidence>
<dbReference type="InterPro" id="IPR011990">
    <property type="entry name" value="TPR-like_helical_dom_sf"/>
</dbReference>
<dbReference type="EC" id="2.3.2.23" evidence="9"/>
<dbReference type="FunFam" id="1.25.40.10:FF:000732">
    <property type="entry name" value="Small Glutamine-rich Tetratrico repeat protein"/>
    <property type="match status" value="1"/>
</dbReference>
<comment type="similarity">
    <text evidence="6">Belongs to the NECAP family.</text>
</comment>
<evidence type="ECO:0000256" key="2">
    <source>
        <dbReference type="ARBA" id="ARBA00004323"/>
    </source>
</evidence>
<feature type="region of interest" description="Disordered" evidence="28">
    <location>
        <begin position="1369"/>
        <end position="1402"/>
    </location>
</feature>
<dbReference type="SUPFAM" id="SSF54495">
    <property type="entry name" value="UBC-like"/>
    <property type="match status" value="2"/>
</dbReference>
<evidence type="ECO:0000256" key="4">
    <source>
        <dbReference type="ARBA" id="ARBA00004840"/>
    </source>
</evidence>
<dbReference type="SUPFAM" id="SSF50729">
    <property type="entry name" value="PH domain-like"/>
    <property type="match status" value="1"/>
</dbReference>
<dbReference type="PANTHER" id="PTHR45831">
    <property type="entry name" value="LD24721P"/>
    <property type="match status" value="1"/>
</dbReference>
<dbReference type="EC" id="2.4.1.134" evidence="26"/>
<dbReference type="PROSITE" id="PS50005">
    <property type="entry name" value="TPR"/>
    <property type="match status" value="2"/>
</dbReference>
<dbReference type="GO" id="GO:0061631">
    <property type="term" value="F:ubiquitin conjugating enzyme activity"/>
    <property type="evidence" value="ECO:0007669"/>
    <property type="project" value="UniProtKB-EC"/>
</dbReference>
<dbReference type="Pfam" id="PF16546">
    <property type="entry name" value="SGTA_dimer"/>
    <property type="match status" value="1"/>
</dbReference>
<evidence type="ECO:0000256" key="8">
    <source>
        <dbReference type="ARBA" id="ARBA00008661"/>
    </source>
</evidence>
<dbReference type="GO" id="GO:0006024">
    <property type="term" value="P:glycosaminoglycan biosynthetic process"/>
    <property type="evidence" value="ECO:0007669"/>
    <property type="project" value="UniProtKB-ARBA"/>
</dbReference>
<dbReference type="PROSITE" id="PS50293">
    <property type="entry name" value="TPR_REGION"/>
    <property type="match status" value="1"/>
</dbReference>
<feature type="compositionally biased region" description="Polar residues" evidence="28">
    <location>
        <begin position="684"/>
        <end position="698"/>
    </location>
</feature>
<evidence type="ECO:0000256" key="23">
    <source>
        <dbReference type="ARBA" id="ARBA00023180"/>
    </source>
</evidence>
<dbReference type="InterPro" id="IPR016135">
    <property type="entry name" value="UBQ-conjugating_enzyme/RWD"/>
</dbReference>
<reference evidence="32" key="1">
    <citation type="journal article" date="2008" name="Nat. Genet.">
        <title>The Pristionchus pacificus genome provides a unique perspective on nematode lifestyle and parasitism.</title>
        <authorList>
            <person name="Dieterich C."/>
            <person name="Clifton S.W."/>
            <person name="Schuster L.N."/>
            <person name="Chinwalla A."/>
            <person name="Delehaunty K."/>
            <person name="Dinkelacker I."/>
            <person name="Fulton L."/>
            <person name="Fulton R."/>
            <person name="Godfrey J."/>
            <person name="Minx P."/>
            <person name="Mitreva M."/>
            <person name="Roeseler W."/>
            <person name="Tian H."/>
            <person name="Witte H."/>
            <person name="Yang S.P."/>
            <person name="Wilson R.K."/>
            <person name="Sommer R.J."/>
        </authorList>
    </citation>
    <scope>NUCLEOTIDE SEQUENCE [LARGE SCALE GENOMIC DNA]</scope>
    <source>
        <strain evidence="32">PS312</strain>
    </source>
</reference>
<dbReference type="Gene3D" id="3.90.550.50">
    <property type="match status" value="1"/>
</dbReference>
<sequence>MILLDTYPHPLRRASTDGTRPDRWYHTTTRDIHDPHLANSYRIWCGISECKHTCMFHFAVIPESELIGFRSACRRAADWKLDTPDWTGRMRLVSVADKLVLKLEDKSNGQLYAKCPIETYPGVAIEAVTDSSRYFVIRLQNDSGQSAFVGLGFQDRSDSFDLNVALQDHFKFLKKSEEMSKEPTVPALDLSFKEGQTITINIGKKKDSDASAPRPRAAPAAGGGFPLLPPPPGVPAVATQTAVRRLQRDLQKLKEEPPEGIDANPLEENILEWHYIIRGSTGTAFEGGIYHGKLLFPSEFPWKPPSIFMFTPNGRFLPNQRLCLSISDFHPESWNPGWTVSAILIGLHSFMNESSIATGTEQSTPERKKELALKSSAFNLRDATFCKLFPELVTEIQSKGVEKMSDAEALVETSRSIPPRYARAAAAAGNPGNPADPNFLANARQHMMQAHDQMEAALQQAMRDHYPHRQAYLAQQQHQHHYIVNRSYHTLPPYRFHSLYRLIMVAASPQAVSRLKKDYIKIMKEPIPYVRAAPLPANILEWHYIIIGAPNTPYEGGHYHGKLVFPADFPFKPPSIYMITPSGRFQTNTRLCLSISDFHPDTWNPAWTVGTIVTGLLSFMNDTAPTLGSITSTDAEKKQLARKSKAFNVKDRVFCELFEDLAEQIKAEMSAAAAERAAAGVRSPTATSEDGDGSTRSSMEGEGIAADGGGGGGTRGVLSSLASNLVVIAGVVLLAFAVRYVILSAQDADPAYAPGGSRYDQILVVAIVICFCYGWVIFWTCSCDESQKIVATAAAIKAPPPTEAAGPKPSTFLLATVLTSPGDSTLRTVIRDTWMRLSAKGKDTVTVIFPMGTGGLGPEELERLAKEQTDHGDLALIDNLYEHYSNLTRKTLATMVYAHEHHDFRFLLKVDSDSFVRLGALLKSLKDVAHPRLYWGFLDGRAKPIRKGKWKESEWILCDRYLPYQLGGGYVLAHDLVEYLGRNSKLFKIYKNEDVAVGAWLAGIDVKYVHDPRFDTEFRSRGCSNQYLITHKKTPAEMLQLYNNVASTQRLCEREFQVRGSYVYDWSMADEAQPAAPTTGVLTNNEKNLAVSFIQFIRHKVSANQCTDDQIEALEVAVQCLESAFALTDANYAFQPSKSLLALFTAAEGLPETVGADPLPEPTPAEIERANVLKEEGNDLMKATKFDDAIQKYNEAIKLHRDPIYFCNRAAAYCRLEQYDLAIQDCRTALALDPNYSKAYGRMGLALSCQNRYDQAVEAYKKAIELDPSQESYKNNLKIAEDKVREANEARSAAGVPGMGGPFGGMDFASMLNNPAMLNMANTLMNDPNIQNMMGQLMGQGGGGLNNIFQAGQQLAQQLAETQPDLVEQLRGQFEASGGPGGAPPGGNPPNQNQDPPAGNPQ</sequence>
<evidence type="ECO:0000256" key="15">
    <source>
        <dbReference type="ARBA" id="ARBA00022786"/>
    </source>
</evidence>
<keyword evidence="20 29" id="KW-1133">Transmembrane helix</keyword>
<feature type="domain" description="UBC core" evidence="30">
    <location>
        <begin position="510"/>
        <end position="660"/>
    </location>
</feature>
<evidence type="ECO:0000256" key="9">
    <source>
        <dbReference type="ARBA" id="ARBA00012486"/>
    </source>
</evidence>
<dbReference type="GO" id="GO:0047220">
    <property type="term" value="F:galactosylxylosylprotein 3-beta-galactosyltransferase activity"/>
    <property type="evidence" value="ECO:0007669"/>
    <property type="project" value="UniProtKB-EC"/>
</dbReference>
<keyword evidence="17" id="KW-0256">Endoplasmic reticulum</keyword>
<dbReference type="GO" id="GO:0005524">
    <property type="term" value="F:ATP binding"/>
    <property type="evidence" value="ECO:0007669"/>
    <property type="project" value="UniProtKB-KW"/>
</dbReference>
<comment type="pathway">
    <text evidence="4">Glycan metabolism; chondroitin sulfate biosynthesis.</text>
</comment>
<dbReference type="SMART" id="SM00212">
    <property type="entry name" value="UBCc"/>
    <property type="match status" value="2"/>
</dbReference>
<evidence type="ECO:0000256" key="19">
    <source>
        <dbReference type="ARBA" id="ARBA00022968"/>
    </source>
</evidence>
<dbReference type="CDD" id="cd13228">
    <property type="entry name" value="PHear_NECAP"/>
    <property type="match status" value="1"/>
</dbReference>
<organism evidence="31 32">
    <name type="scientific">Pristionchus pacificus</name>
    <name type="common">Parasitic nematode worm</name>
    <dbReference type="NCBI Taxonomy" id="54126"/>
    <lineage>
        <taxon>Eukaryota</taxon>
        <taxon>Metazoa</taxon>
        <taxon>Ecdysozoa</taxon>
        <taxon>Nematoda</taxon>
        <taxon>Chromadorea</taxon>
        <taxon>Rhabditida</taxon>
        <taxon>Rhabditina</taxon>
        <taxon>Diplogasteromorpha</taxon>
        <taxon>Diplogasteroidea</taxon>
        <taxon>Neodiplogasteridae</taxon>
        <taxon>Pristionchus</taxon>
    </lineage>
</organism>
<dbReference type="FunFam" id="3.90.550.50:FF:000018">
    <property type="entry name" value="Hexosyltransferase"/>
    <property type="match status" value="1"/>
</dbReference>
<proteinExistence type="inferred from homology"/>
<keyword evidence="22 29" id="KW-0472">Membrane</keyword>
<keyword evidence="21" id="KW-0333">Golgi apparatus</keyword>
<evidence type="ECO:0000256" key="7">
    <source>
        <dbReference type="ARBA" id="ARBA00008175"/>
    </source>
</evidence>
<keyword evidence="11" id="KW-0808">Transferase</keyword>
<feature type="transmembrane region" description="Helical" evidence="29">
    <location>
        <begin position="721"/>
        <end position="742"/>
    </location>
</feature>
<dbReference type="PROSITE" id="PS50127">
    <property type="entry name" value="UBC_2"/>
    <property type="match status" value="2"/>
</dbReference>
<feature type="domain" description="UBC core" evidence="30">
    <location>
        <begin position="241"/>
        <end position="391"/>
    </location>
</feature>
<dbReference type="InterPro" id="IPR019734">
    <property type="entry name" value="TPR_rpt"/>
</dbReference>
<keyword evidence="15" id="KW-0833">Ubl conjugation pathway</keyword>
<comment type="function">
    <text evidence="25">Catalyzes the covalent attachment of ubiquitin to other proteins. Seems to function in the selective degradation of misfolded membrane proteins from the endoplasmic reticulum (ERAD). In cooperation with the GATOR2 complex, catalyzes 'Lys-6'-linked ubiquitination of NPRL2.</text>
</comment>
<evidence type="ECO:0000256" key="5">
    <source>
        <dbReference type="ARBA" id="ARBA00005093"/>
    </source>
</evidence>
<evidence type="ECO:0000256" key="25">
    <source>
        <dbReference type="ARBA" id="ARBA00054775"/>
    </source>
</evidence>
<evidence type="ECO:0000256" key="18">
    <source>
        <dbReference type="ARBA" id="ARBA00022840"/>
    </source>
</evidence>
<evidence type="ECO:0000256" key="14">
    <source>
        <dbReference type="ARBA" id="ARBA00022741"/>
    </source>
</evidence>
<evidence type="ECO:0000256" key="10">
    <source>
        <dbReference type="ARBA" id="ARBA00022676"/>
    </source>
</evidence>
<dbReference type="Pfam" id="PF07933">
    <property type="entry name" value="DUF1681"/>
    <property type="match status" value="1"/>
</dbReference>
<evidence type="ECO:0000256" key="28">
    <source>
        <dbReference type="SAM" id="MobiDB-lite"/>
    </source>
</evidence>
<evidence type="ECO:0000256" key="12">
    <source>
        <dbReference type="ARBA" id="ARBA00022692"/>
    </source>
</evidence>
<keyword evidence="18" id="KW-0067">ATP-binding</keyword>
<dbReference type="EnsemblMetazoa" id="PPA28178.1">
    <property type="protein sequence ID" value="PPA28178.1"/>
    <property type="gene ID" value="WBGene00117732"/>
</dbReference>
<keyword evidence="24" id="KW-0464">Manganese</keyword>
<protein>
    <recommendedName>
        <fullName evidence="27">Ubiquitin-conjugating enzyme E2 J2</fullName>
        <ecNumber evidence="9">2.3.2.23</ecNumber>
        <ecNumber evidence="26">2.4.1.134</ecNumber>
    </recommendedName>
</protein>
<dbReference type="SUPFAM" id="SSF48452">
    <property type="entry name" value="TPR-like"/>
    <property type="match status" value="1"/>
</dbReference>
<comment type="similarity">
    <text evidence="7">Belongs to the SGT family.</text>
</comment>
<dbReference type="Pfam" id="PF00515">
    <property type="entry name" value="TPR_1"/>
    <property type="match status" value="2"/>
</dbReference>
<dbReference type="SMART" id="SM00028">
    <property type="entry name" value="TPR"/>
    <property type="match status" value="3"/>
</dbReference>
<keyword evidence="10" id="KW-0328">Glycosyltransferase</keyword>
<comment type="subcellular location">
    <subcellularLocation>
        <location evidence="3">Endoplasmic reticulum membrane</location>
    </subcellularLocation>
    <subcellularLocation>
        <location evidence="2">Golgi apparatus membrane</location>
        <topology evidence="2">Single-pass type II membrane protein</topology>
    </subcellularLocation>
</comment>
<dbReference type="Pfam" id="PF00179">
    <property type="entry name" value="UQ_con"/>
    <property type="match status" value="2"/>
</dbReference>
<keyword evidence="12 29" id="KW-0812">Transmembrane</keyword>
<evidence type="ECO:0000256" key="26">
    <source>
        <dbReference type="ARBA" id="ARBA00066517"/>
    </source>
</evidence>
<feature type="region of interest" description="Disordered" evidence="28">
    <location>
        <begin position="203"/>
        <end position="236"/>
    </location>
</feature>
<comment type="cofactor">
    <cofactor evidence="1">
        <name>Mn(2+)</name>
        <dbReference type="ChEBI" id="CHEBI:29035"/>
    </cofactor>
</comment>
<dbReference type="Gene3D" id="1.25.40.10">
    <property type="entry name" value="Tetratricopeptide repeat domain"/>
    <property type="match status" value="1"/>
</dbReference>
<evidence type="ECO:0000256" key="27">
    <source>
        <dbReference type="ARBA" id="ARBA00073320"/>
    </source>
</evidence>
<dbReference type="InterPro" id="IPR032374">
    <property type="entry name" value="SGTA_dimer"/>
</dbReference>
<evidence type="ECO:0000256" key="11">
    <source>
        <dbReference type="ARBA" id="ARBA00022679"/>
    </source>
</evidence>
<keyword evidence="19" id="KW-0735">Signal-anchor</keyword>
<keyword evidence="13" id="KW-0677">Repeat</keyword>
<keyword evidence="16" id="KW-0802">TPR repeat</keyword>
<dbReference type="Pfam" id="PF01762">
    <property type="entry name" value="Galactosyl_T"/>
    <property type="match status" value="1"/>
</dbReference>
<reference evidence="31" key="2">
    <citation type="submission" date="2022-06" db="UniProtKB">
        <authorList>
            <consortium name="EnsemblMetazoa"/>
        </authorList>
    </citation>
    <scope>IDENTIFICATION</scope>
    <source>
        <strain evidence="31">PS312</strain>
    </source>
</reference>
<dbReference type="Gene3D" id="3.10.110.10">
    <property type="entry name" value="Ubiquitin Conjugating Enzyme"/>
    <property type="match status" value="2"/>
</dbReference>
<evidence type="ECO:0000313" key="32">
    <source>
        <dbReference type="Proteomes" id="UP000005239"/>
    </source>
</evidence>
<dbReference type="GO" id="GO:0006897">
    <property type="term" value="P:endocytosis"/>
    <property type="evidence" value="ECO:0007669"/>
    <property type="project" value="InterPro"/>
</dbReference>
<evidence type="ECO:0000256" key="6">
    <source>
        <dbReference type="ARBA" id="ARBA00007736"/>
    </source>
</evidence>
<evidence type="ECO:0000256" key="13">
    <source>
        <dbReference type="ARBA" id="ARBA00022737"/>
    </source>
</evidence>
<gene>
    <name evidence="31" type="primary">WBGene00117732</name>
</gene>
<dbReference type="InterPro" id="IPR000608">
    <property type="entry name" value="UBC"/>
</dbReference>
<accession>A0A8R1UGT0</accession>
<dbReference type="PANTHER" id="PTHR45831:SF2">
    <property type="entry name" value="LD24721P"/>
    <property type="match status" value="1"/>
</dbReference>
<keyword evidence="14" id="KW-0547">Nucleotide-binding</keyword>
<comment type="similarity">
    <text evidence="8">Belongs to the glycosyltransferase 31 family.</text>
</comment>
<dbReference type="GO" id="GO:0000139">
    <property type="term" value="C:Golgi membrane"/>
    <property type="evidence" value="ECO:0007669"/>
    <property type="project" value="UniProtKB-SubCell"/>
</dbReference>
<evidence type="ECO:0000256" key="20">
    <source>
        <dbReference type="ARBA" id="ARBA00022989"/>
    </source>
</evidence>
<evidence type="ECO:0000313" key="31">
    <source>
        <dbReference type="EnsemblMetazoa" id="PPA28178.1"/>
    </source>
</evidence>